<dbReference type="EMBL" id="CM037160">
    <property type="protein sequence ID" value="KAH7840308.1"/>
    <property type="molecule type" value="Genomic_DNA"/>
</dbReference>
<proteinExistence type="predicted"/>
<reference evidence="1 2" key="1">
    <citation type="journal article" date="2021" name="Hortic Res">
        <title>High-quality reference genome and annotation aids understanding of berry development for evergreen blueberry (Vaccinium darrowii).</title>
        <authorList>
            <person name="Yu J."/>
            <person name="Hulse-Kemp A.M."/>
            <person name="Babiker E."/>
            <person name="Staton M."/>
        </authorList>
    </citation>
    <scope>NUCLEOTIDE SEQUENCE [LARGE SCALE GENOMIC DNA]</scope>
    <source>
        <strain evidence="2">cv. NJ 8807/NJ 8810</strain>
        <tissue evidence="1">Young leaf</tissue>
    </source>
</reference>
<evidence type="ECO:0000313" key="2">
    <source>
        <dbReference type="Proteomes" id="UP000828048"/>
    </source>
</evidence>
<comment type="caution">
    <text evidence="1">The sequence shown here is derived from an EMBL/GenBank/DDBJ whole genome shotgun (WGS) entry which is preliminary data.</text>
</comment>
<name>A0ACB7XHM3_9ERIC</name>
<gene>
    <name evidence="1" type="ORF">Vadar_015426</name>
</gene>
<organism evidence="1 2">
    <name type="scientific">Vaccinium darrowii</name>
    <dbReference type="NCBI Taxonomy" id="229202"/>
    <lineage>
        <taxon>Eukaryota</taxon>
        <taxon>Viridiplantae</taxon>
        <taxon>Streptophyta</taxon>
        <taxon>Embryophyta</taxon>
        <taxon>Tracheophyta</taxon>
        <taxon>Spermatophyta</taxon>
        <taxon>Magnoliopsida</taxon>
        <taxon>eudicotyledons</taxon>
        <taxon>Gunneridae</taxon>
        <taxon>Pentapetalae</taxon>
        <taxon>asterids</taxon>
        <taxon>Ericales</taxon>
        <taxon>Ericaceae</taxon>
        <taxon>Vaccinioideae</taxon>
        <taxon>Vaccinieae</taxon>
        <taxon>Vaccinium</taxon>
    </lineage>
</organism>
<accession>A0ACB7XHM3</accession>
<evidence type="ECO:0000313" key="1">
    <source>
        <dbReference type="EMBL" id="KAH7840308.1"/>
    </source>
</evidence>
<sequence>MGRMKWQWGEHAEEFHPERWLNEDDVFQQGSSFKFTAFQASPRICLGKEFAYRQMKIFSAILTTSFIFKLSDEQKAGNYKVMLTLHSDGGLHVRPSR</sequence>
<keyword evidence="2" id="KW-1185">Reference proteome</keyword>
<dbReference type="Proteomes" id="UP000828048">
    <property type="component" value="Chromosome 10"/>
</dbReference>
<protein>
    <submittedName>
        <fullName evidence="1">Uncharacterized protein</fullName>
    </submittedName>
</protein>